<dbReference type="Proteomes" id="UP000030428">
    <property type="component" value="Unassembled WGS sequence"/>
</dbReference>
<proteinExistence type="predicted"/>
<comment type="caution">
    <text evidence="1">The sequence shown here is derived from an EMBL/GenBank/DDBJ whole genome shotgun (WGS) entry which is preliminary data.</text>
</comment>
<accession>A0A0A6P4L5</accession>
<protein>
    <submittedName>
        <fullName evidence="1">Uncharacterized protein</fullName>
    </submittedName>
</protein>
<keyword evidence="2" id="KW-1185">Reference proteome</keyword>
<sequence>MKTHKKQSRRSRAEKWADLGLIVCDDKKSAVYYLKGLRKEFSHKDDPHFLKYTEAKVLIKKTQLADGVIFKAITTKLTGCNGAKLQSGGA</sequence>
<evidence type="ECO:0000313" key="1">
    <source>
        <dbReference type="EMBL" id="KHD05708.1"/>
    </source>
</evidence>
<organism evidence="1 2">
    <name type="scientific">Candidatus Thiomargarita nelsonii</name>
    <dbReference type="NCBI Taxonomy" id="1003181"/>
    <lineage>
        <taxon>Bacteria</taxon>
        <taxon>Pseudomonadati</taxon>
        <taxon>Pseudomonadota</taxon>
        <taxon>Gammaproteobacteria</taxon>
        <taxon>Thiotrichales</taxon>
        <taxon>Thiotrichaceae</taxon>
        <taxon>Thiomargarita</taxon>
    </lineage>
</organism>
<evidence type="ECO:0000313" key="2">
    <source>
        <dbReference type="Proteomes" id="UP000030428"/>
    </source>
</evidence>
<gene>
    <name evidence="1" type="ORF">PN36_22810</name>
</gene>
<name>A0A0A6P4L5_9GAMM</name>
<dbReference type="AlphaFoldDB" id="A0A0A6P4L5"/>
<dbReference type="EMBL" id="JSZA02000108">
    <property type="protein sequence ID" value="KHD05708.1"/>
    <property type="molecule type" value="Genomic_DNA"/>
</dbReference>
<reference evidence="1 2" key="1">
    <citation type="journal article" date="2016" name="Front. Microbiol.">
        <title>Single-Cell (Meta-)Genomics of a Dimorphic Candidatus Thiomargarita nelsonii Reveals Genomic Plasticity.</title>
        <authorList>
            <person name="Flood B.E."/>
            <person name="Fliss P."/>
            <person name="Jones D.S."/>
            <person name="Dick G.J."/>
            <person name="Jain S."/>
            <person name="Kaster A.K."/>
            <person name="Winkel M."/>
            <person name="Mussmann M."/>
            <person name="Bailey J."/>
        </authorList>
    </citation>
    <scope>NUCLEOTIDE SEQUENCE [LARGE SCALE GENOMIC DNA]</scope>
    <source>
        <strain evidence="1">Hydrate Ridge</strain>
    </source>
</reference>